<dbReference type="InterPro" id="IPR032466">
    <property type="entry name" value="Metal_Hydrolase"/>
</dbReference>
<dbReference type="Proteomes" id="UP000242877">
    <property type="component" value="Unassembled WGS sequence"/>
</dbReference>
<dbReference type="PANTHER" id="PTHR33569">
    <property type="entry name" value="UREASE"/>
    <property type="match status" value="1"/>
</dbReference>
<dbReference type="OrthoDB" id="1708534at2759"/>
<dbReference type="GO" id="GO:0009039">
    <property type="term" value="F:urease activity"/>
    <property type="evidence" value="ECO:0007669"/>
    <property type="project" value="InterPro"/>
</dbReference>
<dbReference type="AlphaFoldDB" id="A0A168DMB1"/>
<sequence length="92" mass="10489">MRPMFGTMNPQTKILFVSQASIDEEIIDSYNLRSRIEAVRNCRNIGKADMKLNDIMPKMHVDPETYSVVADGKKCEAEPSTELPLAQAYYVY</sequence>
<dbReference type="Gene3D" id="3.20.20.140">
    <property type="entry name" value="Metal-dependent hydrolases"/>
    <property type="match status" value="1"/>
</dbReference>
<dbReference type="SUPFAM" id="SSF51556">
    <property type="entry name" value="Metallo-dependent hydrolases"/>
    <property type="match status" value="1"/>
</dbReference>
<evidence type="ECO:0000256" key="1">
    <source>
        <dbReference type="ARBA" id="ARBA00022801"/>
    </source>
</evidence>
<keyword evidence="1" id="KW-0378">Hydrolase</keyword>
<accession>A0A168DMB1</accession>
<dbReference type="GO" id="GO:0016151">
    <property type="term" value="F:nickel cation binding"/>
    <property type="evidence" value="ECO:0007669"/>
    <property type="project" value="InterPro"/>
</dbReference>
<comment type="caution">
    <text evidence="2">Lacks conserved residue(s) required for the propagation of feature annotation.</text>
</comment>
<protein>
    <submittedName>
        <fullName evidence="4">Urease Ure</fullName>
    </submittedName>
</protein>
<reference evidence="4 5" key="1">
    <citation type="journal article" date="2016" name="Genome Biol. Evol.">
        <title>Divergent and convergent evolution of fungal pathogenicity.</title>
        <authorList>
            <person name="Shang Y."/>
            <person name="Xiao G."/>
            <person name="Zheng P."/>
            <person name="Cen K."/>
            <person name="Zhan S."/>
            <person name="Wang C."/>
        </authorList>
    </citation>
    <scope>NUCLEOTIDE SEQUENCE [LARGE SCALE GENOMIC DNA]</scope>
    <source>
        <strain evidence="4 5">ARSEF 7405</strain>
    </source>
</reference>
<keyword evidence="5" id="KW-1185">Reference proteome</keyword>
<evidence type="ECO:0000256" key="2">
    <source>
        <dbReference type="PROSITE-ProRule" id="PRU00700"/>
    </source>
</evidence>
<evidence type="ECO:0000313" key="5">
    <source>
        <dbReference type="Proteomes" id="UP000242877"/>
    </source>
</evidence>
<dbReference type="InterPro" id="IPR050069">
    <property type="entry name" value="Urease_subunit"/>
</dbReference>
<feature type="domain" description="Urease" evidence="3">
    <location>
        <begin position="1"/>
        <end position="92"/>
    </location>
</feature>
<dbReference type="EMBL" id="AZGZ01000001">
    <property type="protein sequence ID" value="KZZ97903.1"/>
    <property type="molecule type" value="Genomic_DNA"/>
</dbReference>
<dbReference type="PROSITE" id="PS51368">
    <property type="entry name" value="UREASE_3"/>
    <property type="match status" value="1"/>
</dbReference>
<name>A0A168DMB1_9EURO</name>
<proteinExistence type="predicted"/>
<comment type="caution">
    <text evidence="4">The sequence shown here is derived from an EMBL/GenBank/DDBJ whole genome shotgun (WGS) entry which is preliminary data.</text>
</comment>
<gene>
    <name evidence="4" type="ORF">AAP_00164</name>
</gene>
<dbReference type="PANTHER" id="PTHR33569:SF1">
    <property type="entry name" value="UREASE"/>
    <property type="match status" value="1"/>
</dbReference>
<organism evidence="4 5">
    <name type="scientific">Ascosphaera apis ARSEF 7405</name>
    <dbReference type="NCBI Taxonomy" id="392613"/>
    <lineage>
        <taxon>Eukaryota</taxon>
        <taxon>Fungi</taxon>
        <taxon>Dikarya</taxon>
        <taxon>Ascomycota</taxon>
        <taxon>Pezizomycotina</taxon>
        <taxon>Eurotiomycetes</taxon>
        <taxon>Eurotiomycetidae</taxon>
        <taxon>Onygenales</taxon>
        <taxon>Ascosphaeraceae</taxon>
        <taxon>Ascosphaera</taxon>
    </lineage>
</organism>
<dbReference type="VEuPathDB" id="FungiDB:AAP_00164"/>
<evidence type="ECO:0000313" key="4">
    <source>
        <dbReference type="EMBL" id="KZZ97903.1"/>
    </source>
</evidence>
<evidence type="ECO:0000259" key="3">
    <source>
        <dbReference type="PROSITE" id="PS51368"/>
    </source>
</evidence>
<dbReference type="InterPro" id="IPR017951">
    <property type="entry name" value="Urease_asu_c"/>
</dbReference>